<name>A0A095C0K7_CRYD2</name>
<dbReference type="HOGENOM" id="CLU_1686495_0_0_1"/>
<dbReference type="GeneID" id="88176298"/>
<dbReference type="AlphaFoldDB" id="A0A095C0K7"/>
<dbReference type="RefSeq" id="XP_062880214.1">
    <property type="nucleotide sequence ID" value="XM_063024144.1"/>
</dbReference>
<dbReference type="EMBL" id="CP025762">
    <property type="protein sequence ID" value="KGB74207.1"/>
    <property type="molecule type" value="Genomic_DNA"/>
</dbReference>
<dbReference type="VEuPathDB" id="FungiDB:CNBG_0045"/>
<proteinExistence type="predicted"/>
<protein>
    <submittedName>
        <fullName evidence="2">Uncharacterized protein</fullName>
    </submittedName>
</protein>
<feature type="region of interest" description="Disordered" evidence="1">
    <location>
        <begin position="1"/>
        <end position="51"/>
    </location>
</feature>
<gene>
    <name evidence="2" type="ORF">CNBG_0045</name>
</gene>
<keyword evidence="3" id="KW-1185">Reference proteome</keyword>
<feature type="region of interest" description="Disordered" evidence="1">
    <location>
        <begin position="128"/>
        <end position="160"/>
    </location>
</feature>
<evidence type="ECO:0000313" key="2">
    <source>
        <dbReference type="EMBL" id="KGB74207.1"/>
    </source>
</evidence>
<dbReference type="Proteomes" id="UP000029445">
    <property type="component" value="Chromosome 4"/>
</dbReference>
<accession>A0A095C0K7</accession>
<feature type="compositionally biased region" description="Polar residues" evidence="1">
    <location>
        <begin position="22"/>
        <end position="46"/>
    </location>
</feature>
<feature type="compositionally biased region" description="Basic and acidic residues" evidence="1">
    <location>
        <begin position="132"/>
        <end position="141"/>
    </location>
</feature>
<feature type="compositionally biased region" description="Acidic residues" evidence="1">
    <location>
        <begin position="148"/>
        <end position="160"/>
    </location>
</feature>
<reference evidence="2 3" key="2">
    <citation type="journal article" date="2018" name="Proc. Natl. Acad. Sci.">
        <title>RNAi is a critical determinant of centromere evolution in closely related fungi.</title>
        <authorList>
            <person name="Yadav V."/>
            <person name="Sun S."/>
            <person name="Billmyre R.B."/>
            <person name="Thimmappa B.C."/>
            <person name="Shea T."/>
            <person name="Lintner R."/>
            <person name="Bakkeren G."/>
            <person name="Cuomo C.A."/>
            <person name="Heitman J."/>
            <person name="Sanyal K."/>
        </authorList>
    </citation>
    <scope>NUCLEOTIDE SEQUENCE [LARGE SCALE GENOMIC DNA]</scope>
    <source>
        <strain evidence="2 3">R265</strain>
    </source>
</reference>
<evidence type="ECO:0000313" key="3">
    <source>
        <dbReference type="Proteomes" id="UP000029445"/>
    </source>
</evidence>
<dbReference type="KEGG" id="cdeu:CNBG_0045"/>
<organism evidence="2 3">
    <name type="scientific">Cryptococcus deuterogattii (strain R265)</name>
    <name type="common">Cryptococcus gattii VGII (strain R265)</name>
    <dbReference type="NCBI Taxonomy" id="294750"/>
    <lineage>
        <taxon>Eukaryota</taxon>
        <taxon>Fungi</taxon>
        <taxon>Dikarya</taxon>
        <taxon>Basidiomycota</taxon>
        <taxon>Agaricomycotina</taxon>
        <taxon>Tremellomycetes</taxon>
        <taxon>Tremellales</taxon>
        <taxon>Cryptococcaceae</taxon>
        <taxon>Cryptococcus</taxon>
        <taxon>Cryptococcus gattii species complex</taxon>
    </lineage>
</organism>
<sequence length="160" mass="17125">MRQLSDLEFVAQAMGPSDKPSESTSKPNCTSPKESSNSNEPLSLTNLPEGIDASTLTTEDLASLHPLLSSLSLSPDQLEGLDEFQMGEILAQMEAADGVADDLEAKLDRLLENLGGVLGEVEEEIVQEQEQEDRVEGEGNELHGGLVEEGEEDASIGDED</sequence>
<evidence type="ECO:0000256" key="1">
    <source>
        <dbReference type="SAM" id="MobiDB-lite"/>
    </source>
</evidence>
<reference evidence="2 3" key="1">
    <citation type="journal article" date="2011" name="MBio">
        <title>Genome variation in Cryptococcus gattii, an emerging pathogen of immunocompetent hosts.</title>
        <authorList>
            <person name="D'Souza C.A."/>
            <person name="Kronstad J.W."/>
            <person name="Taylor G."/>
            <person name="Warren R."/>
            <person name="Yuen M."/>
            <person name="Hu G."/>
            <person name="Jung W.H."/>
            <person name="Sham A."/>
            <person name="Kidd S.E."/>
            <person name="Tangen K."/>
            <person name="Lee N."/>
            <person name="Zeilmaker T."/>
            <person name="Sawkins J."/>
            <person name="McVicker G."/>
            <person name="Shah S."/>
            <person name="Gnerre S."/>
            <person name="Griggs A."/>
            <person name="Zeng Q."/>
            <person name="Bartlett K."/>
            <person name="Li W."/>
            <person name="Wang X."/>
            <person name="Heitman J."/>
            <person name="Stajich J.E."/>
            <person name="Fraser J.A."/>
            <person name="Meyer W."/>
            <person name="Carter D."/>
            <person name="Schein J."/>
            <person name="Krzywinski M."/>
            <person name="Kwon-Chung K.J."/>
            <person name="Varma A."/>
            <person name="Wang J."/>
            <person name="Brunham R."/>
            <person name="Fyfe M."/>
            <person name="Ouellette B.F."/>
            <person name="Siddiqui A."/>
            <person name="Marra M."/>
            <person name="Jones S."/>
            <person name="Holt R."/>
            <person name="Birren B.W."/>
            <person name="Galagan J.E."/>
            <person name="Cuomo C.A."/>
        </authorList>
    </citation>
    <scope>NUCLEOTIDE SEQUENCE [LARGE SCALE GENOMIC DNA]</scope>
    <source>
        <strain evidence="2 3">R265</strain>
    </source>
</reference>
<dbReference type="OrthoDB" id="2576490at2759"/>
<dbReference type="OMA" id="DQQEQCD"/>